<accession>G5A9Y6</accession>
<evidence type="ECO:0000313" key="2">
    <source>
        <dbReference type="Proteomes" id="UP000002640"/>
    </source>
</evidence>
<name>G5A9Y6_PHYSP</name>
<keyword evidence="2" id="KW-1185">Reference proteome</keyword>
<protein>
    <submittedName>
        <fullName evidence="1">Uncharacterized protein</fullName>
    </submittedName>
</protein>
<gene>
    <name evidence="1" type="ORF">PHYSODRAFT_306597</name>
</gene>
<dbReference type="RefSeq" id="XP_009536982.1">
    <property type="nucleotide sequence ID" value="XM_009538687.1"/>
</dbReference>
<dbReference type="InterPro" id="IPR027417">
    <property type="entry name" value="P-loop_NTPase"/>
</dbReference>
<dbReference type="SUPFAM" id="SSF52540">
    <property type="entry name" value="P-loop containing nucleoside triphosphate hydrolases"/>
    <property type="match status" value="1"/>
</dbReference>
<sequence length="859" mass="96072">MVVVRFKLVDRSGEQLGPTGWLDLQAGALVATFLSVLGSPSMYNDANLNGVSIYCLKVYGDQKAYEDPQQGPLQVEDAIGDLGCNLPMPSLWKFHESVPDTDVDWVPLADENNAQDLRKAVFAILPRALRDNLEAESLRVFANDAVYQQRNATPLGSRDSLSGLGNSAANALIVEVPRVWYKLVDADTGDTFPQTDVNWVLLADENNPRGLRNAVFAKVGSVLPENVIADNLRVYGTETVSNQEKRTLLGSRDSLAGFGRHAVNPVIVEVPRPKKRVKLTNSSPPTVDWSTAESRFHLSIPDTEELIVMPPECFGGAGIGEDKKAMVLYRRQELVNEWNEIERCCIRTYSHLWIHGPPGTGKSCAALAYACSLDPSEWDVLWIHSSRKFGGSTACGCKSYLPQMLDAASIARGSRPAVDKTNFEEEIGGTIVFLDGYVSNDDVMDRALEICIEWQDNDKARRRLVSVTSMAKVGKGYQLPDCRKIPVVFPERQASTDQLEPMDTSEQRLTDPDARPMWSHSLFKLYSWTLEDYEKAVSHDTFFESIETKKKSTRKVFRGRRSARVMFDYELLDATRYLQVAISAVTDIEMCSKVLTGNAATGTINRLVAMYSRTGRDESQLVSRYVMGALAIRLGPDLLKSFAKLNGVVPSVDGYMFKAWLFSELTHNGVRWQLPDAEPEQWELSTVNYFNPACHLGQLNYKGQYQDQTWLAPLKWNEAGYDAVFVDKSKLVLLVQVTRAQTPSNLHCYAFVEVLNKLAAEKELMPFRKIEMCFVVPECNLTRLQRKHLAVAGPPERVTRSSSPSTVLPFEPCLVDVKVVSVEYDPTHNRPVKLNRHAKSGVVREEMDSTVLHIASIDW</sequence>
<dbReference type="GeneID" id="20642750"/>
<organism evidence="1 2">
    <name type="scientific">Phytophthora sojae (strain P6497)</name>
    <name type="common">Soybean stem and root rot agent</name>
    <name type="synonym">Phytophthora megasperma f. sp. glycines</name>
    <dbReference type="NCBI Taxonomy" id="1094619"/>
    <lineage>
        <taxon>Eukaryota</taxon>
        <taxon>Sar</taxon>
        <taxon>Stramenopiles</taxon>
        <taxon>Oomycota</taxon>
        <taxon>Peronosporomycetes</taxon>
        <taxon>Peronosporales</taxon>
        <taxon>Peronosporaceae</taxon>
        <taxon>Phytophthora</taxon>
    </lineage>
</organism>
<dbReference type="AlphaFoldDB" id="G5A9Y6"/>
<reference evidence="1 2" key="1">
    <citation type="journal article" date="2006" name="Science">
        <title>Phytophthora genome sequences uncover evolutionary origins and mechanisms of pathogenesis.</title>
        <authorList>
            <person name="Tyler B.M."/>
            <person name="Tripathy S."/>
            <person name="Zhang X."/>
            <person name="Dehal P."/>
            <person name="Jiang R.H."/>
            <person name="Aerts A."/>
            <person name="Arredondo F.D."/>
            <person name="Baxter L."/>
            <person name="Bensasson D."/>
            <person name="Beynon J.L."/>
            <person name="Chapman J."/>
            <person name="Damasceno C.M."/>
            <person name="Dorrance A.E."/>
            <person name="Dou D."/>
            <person name="Dickerman A.W."/>
            <person name="Dubchak I.L."/>
            <person name="Garbelotto M."/>
            <person name="Gijzen M."/>
            <person name="Gordon S.G."/>
            <person name="Govers F."/>
            <person name="Grunwald N.J."/>
            <person name="Huang W."/>
            <person name="Ivors K.L."/>
            <person name="Jones R.W."/>
            <person name="Kamoun S."/>
            <person name="Krampis K."/>
            <person name="Lamour K.H."/>
            <person name="Lee M.K."/>
            <person name="McDonald W.H."/>
            <person name="Medina M."/>
            <person name="Meijer H.J."/>
            <person name="Nordberg E.K."/>
            <person name="Maclean D.J."/>
            <person name="Ospina-Giraldo M.D."/>
            <person name="Morris P.F."/>
            <person name="Phuntumart V."/>
            <person name="Putnam N.H."/>
            <person name="Rash S."/>
            <person name="Rose J.K."/>
            <person name="Sakihama Y."/>
            <person name="Salamov A.A."/>
            <person name="Savidor A."/>
            <person name="Scheuring C.F."/>
            <person name="Smith B.M."/>
            <person name="Sobral B.W."/>
            <person name="Terry A."/>
            <person name="Torto-Alalibo T.A."/>
            <person name="Win J."/>
            <person name="Xu Z."/>
            <person name="Zhang H."/>
            <person name="Grigoriev I.V."/>
            <person name="Rokhsar D.S."/>
            <person name="Boore J.L."/>
        </authorList>
    </citation>
    <scope>NUCLEOTIDE SEQUENCE [LARGE SCALE GENOMIC DNA]</scope>
    <source>
        <strain evidence="1 2">P6497</strain>
    </source>
</reference>
<dbReference type="Proteomes" id="UP000002640">
    <property type="component" value="Unassembled WGS sequence"/>
</dbReference>
<evidence type="ECO:0000313" key="1">
    <source>
        <dbReference type="EMBL" id="EGZ07416.1"/>
    </source>
</evidence>
<dbReference type="EMBL" id="JH159162">
    <property type="protein sequence ID" value="EGZ07416.1"/>
    <property type="molecule type" value="Genomic_DNA"/>
</dbReference>
<dbReference type="InParanoid" id="G5A9Y6"/>
<proteinExistence type="predicted"/>
<dbReference type="KEGG" id="psoj:PHYSODRAFT_306597"/>